<dbReference type="NCBIfam" id="TIGR00410">
    <property type="entry name" value="lacE"/>
    <property type="match status" value="1"/>
</dbReference>
<reference evidence="13 14" key="1">
    <citation type="submission" date="2018-05" db="EMBL/GenBank/DDBJ databases">
        <title>Genomic Encyclopedia of Type Strains, Phase IV (KMG-IV): sequencing the most valuable type-strain genomes for metagenomic binning, comparative biology and taxonomic classification.</title>
        <authorList>
            <person name="Goeker M."/>
        </authorList>
    </citation>
    <scope>NUCLEOTIDE SEQUENCE [LARGE SCALE GENOMIC DNA]</scope>
    <source>
        <strain evidence="13 14">JC118</strain>
    </source>
</reference>
<dbReference type="EMBL" id="JALDAW010000008">
    <property type="protein sequence ID" value="MDY5167046.1"/>
    <property type="molecule type" value="Genomic_DNA"/>
</dbReference>
<feature type="transmembrane region" description="Helical" evidence="10">
    <location>
        <begin position="75"/>
        <end position="95"/>
    </location>
</feature>
<dbReference type="GO" id="GO:0009401">
    <property type="term" value="P:phosphoenolpyruvate-dependent sugar phosphotransferase system"/>
    <property type="evidence" value="ECO:0007669"/>
    <property type="project" value="UniProtKB-KW"/>
</dbReference>
<evidence type="ECO:0000256" key="9">
    <source>
        <dbReference type="PIRNR" id="PIRNR006351"/>
    </source>
</evidence>
<keyword evidence="6 10" id="KW-0812">Transmembrane</keyword>
<feature type="transmembrane region" description="Helical" evidence="10">
    <location>
        <begin position="310"/>
        <end position="330"/>
    </location>
</feature>
<reference evidence="12" key="2">
    <citation type="submission" date="2022-03" db="EMBL/GenBank/DDBJ databases">
        <title>First case of bacteraemia caused by Dielma fastidiosa in a patient hospitalised with diverticulitis.</title>
        <authorList>
            <person name="Forman-Ankjaer B."/>
            <person name="Hvid-Jensen F."/>
            <person name="Kobel C.M."/>
            <person name="Greve T."/>
        </authorList>
    </citation>
    <scope>NUCLEOTIDE SEQUENCE</scope>
    <source>
        <strain evidence="12">AUH_DF_2021</strain>
    </source>
</reference>
<proteinExistence type="predicted"/>
<dbReference type="Pfam" id="PF02378">
    <property type="entry name" value="PTS_EIIC"/>
    <property type="match status" value="1"/>
</dbReference>
<keyword evidence="8 9" id="KW-0472">Membrane</keyword>
<evidence type="ECO:0000256" key="2">
    <source>
        <dbReference type="ARBA" id="ARBA00022448"/>
    </source>
</evidence>
<feature type="transmembrane region" description="Helical" evidence="10">
    <location>
        <begin position="385"/>
        <end position="404"/>
    </location>
</feature>
<feature type="transmembrane region" description="Helical" evidence="10">
    <location>
        <begin position="21"/>
        <end position="46"/>
    </location>
</feature>
<dbReference type="PANTHER" id="PTHR33989:SF8">
    <property type="entry name" value="PERMEASE IIC COMPONENT"/>
    <property type="match status" value="1"/>
</dbReference>
<keyword evidence="2 9" id="KW-0813">Transport</keyword>
<feature type="transmembrane region" description="Helical" evidence="10">
    <location>
        <begin position="207"/>
        <end position="228"/>
    </location>
</feature>
<sequence>MSDFLNNKVIPAVTKFAQFKFVRAMQAAVTAGLGATVVGSIFMIMMNPPFPADVSNVFIDAWRAWSAANASWLGLGYQVTLEFVGLYALIGMAVVVSNMNDVRPTNMVVISCASFLILSANLVEGNMAIGFLGAKGLVTALLVGYFVVELSCWLMKHGFKINLPEAVPPFVAEPLNALIVNIVVIAAVVAVRLIVGALSGGALLPAVINSLFAPLFVASDSLLAVVLYSVIVRLLWFFGLHGGNIAGAVMTPILSVTLIENATAFVNNEAMPYIFTQMFVQTWTVMGVLAIVIAMLIVCKSKQLKAISKVAIAPALFNIGEPITFGLPIVMNFKILVPYLLCFALDAAVPYLATSAGLINRSFVNIPYTVPAIFKAFLSTMDFRAVILYVVLLVVNVLIFIPWLKKYDHELLVNEEQSA</sequence>
<evidence type="ECO:0000256" key="10">
    <source>
        <dbReference type="SAM" id="Phobius"/>
    </source>
</evidence>
<evidence type="ECO:0000259" key="11">
    <source>
        <dbReference type="PROSITE" id="PS51105"/>
    </source>
</evidence>
<dbReference type="PANTHER" id="PTHR33989">
    <property type="match status" value="1"/>
</dbReference>
<protein>
    <recommendedName>
        <fullName evidence="9">Permease IIC component</fullName>
    </recommendedName>
</protein>
<dbReference type="InterPro" id="IPR004501">
    <property type="entry name" value="PTS_EIIC_3"/>
</dbReference>
<feature type="transmembrane region" description="Helical" evidence="10">
    <location>
        <begin position="107"/>
        <end position="123"/>
    </location>
</feature>
<dbReference type="InterPro" id="IPR003352">
    <property type="entry name" value="PTS_EIIC"/>
</dbReference>
<organism evidence="13 14">
    <name type="scientific">Dielma fastidiosa</name>
    <dbReference type="NCBI Taxonomy" id="1034346"/>
    <lineage>
        <taxon>Bacteria</taxon>
        <taxon>Bacillati</taxon>
        <taxon>Bacillota</taxon>
        <taxon>Erysipelotrichia</taxon>
        <taxon>Erysipelotrichales</taxon>
        <taxon>Erysipelotrichaceae</taxon>
        <taxon>Dielma</taxon>
    </lineage>
</organism>
<dbReference type="GO" id="GO:1901264">
    <property type="term" value="P:carbohydrate derivative transport"/>
    <property type="evidence" value="ECO:0007669"/>
    <property type="project" value="TreeGrafter"/>
</dbReference>
<feature type="domain" description="PTS EIIC type-3" evidence="11">
    <location>
        <begin position="5"/>
        <end position="403"/>
    </location>
</feature>
<evidence type="ECO:0000256" key="3">
    <source>
        <dbReference type="ARBA" id="ARBA00022475"/>
    </source>
</evidence>
<comment type="caution">
    <text evidence="13">The sequence shown here is derived from an EMBL/GenBank/DDBJ whole genome shotgun (WGS) entry which is preliminary data.</text>
</comment>
<feature type="transmembrane region" description="Helical" evidence="10">
    <location>
        <begin position="175"/>
        <end position="195"/>
    </location>
</feature>
<gene>
    <name evidence="13" type="ORF">DES51_101134</name>
    <name evidence="12" type="ORF">MQE39_02755</name>
</gene>
<dbReference type="EMBL" id="QJKH01000001">
    <property type="protein sequence ID" value="PXX81525.1"/>
    <property type="molecule type" value="Genomic_DNA"/>
</dbReference>
<dbReference type="RefSeq" id="WP_022936441.1">
    <property type="nucleotide sequence ID" value="NZ_BAABZA010000001.1"/>
</dbReference>
<dbReference type="PROSITE" id="PS51105">
    <property type="entry name" value="PTS_EIIC_TYPE_3"/>
    <property type="match status" value="1"/>
</dbReference>
<comment type="function">
    <text evidence="9">The phosphoenolpyruvate-dependent sugar phosphotransferase system (PTS), a major carbohydrate active -transport system, catalyzes the phosphorylation of incoming sugar substrates concomitant with their translocation across the cell membrane.</text>
</comment>
<evidence type="ECO:0000313" key="13">
    <source>
        <dbReference type="EMBL" id="PXX81525.1"/>
    </source>
</evidence>
<keyword evidence="3 9" id="KW-1003">Cell membrane</keyword>
<dbReference type="OrthoDB" id="1641940at2"/>
<evidence type="ECO:0000256" key="1">
    <source>
        <dbReference type="ARBA" id="ARBA00004651"/>
    </source>
</evidence>
<feature type="transmembrane region" description="Helical" evidence="10">
    <location>
        <begin position="129"/>
        <end position="154"/>
    </location>
</feature>
<dbReference type="GO" id="GO:0005886">
    <property type="term" value="C:plasma membrane"/>
    <property type="evidence" value="ECO:0007669"/>
    <property type="project" value="UniProtKB-SubCell"/>
</dbReference>
<evidence type="ECO:0000313" key="14">
    <source>
        <dbReference type="Proteomes" id="UP000247612"/>
    </source>
</evidence>
<keyword evidence="4 9" id="KW-0762">Sugar transport</keyword>
<feature type="transmembrane region" description="Helical" evidence="10">
    <location>
        <begin position="279"/>
        <end position="298"/>
    </location>
</feature>
<dbReference type="PIRSF" id="PIRSF006351">
    <property type="entry name" value="PTS_EIIC-Cellobiose"/>
    <property type="match status" value="1"/>
</dbReference>
<dbReference type="AlphaFoldDB" id="A0A2V2FMN4"/>
<comment type="subcellular location">
    <subcellularLocation>
        <location evidence="1">Cell membrane</location>
        <topology evidence="1">Multi-pass membrane protein</topology>
    </subcellularLocation>
</comment>
<feature type="transmembrane region" description="Helical" evidence="10">
    <location>
        <begin position="235"/>
        <end position="259"/>
    </location>
</feature>
<name>A0A2V2FMN4_9FIRM</name>
<dbReference type="Proteomes" id="UP001276902">
    <property type="component" value="Unassembled WGS sequence"/>
</dbReference>
<keyword evidence="14" id="KW-1185">Reference proteome</keyword>
<accession>A0A2V2FMN4</accession>
<evidence type="ECO:0000256" key="6">
    <source>
        <dbReference type="ARBA" id="ARBA00022692"/>
    </source>
</evidence>
<evidence type="ECO:0000256" key="4">
    <source>
        <dbReference type="ARBA" id="ARBA00022597"/>
    </source>
</evidence>
<evidence type="ECO:0000256" key="5">
    <source>
        <dbReference type="ARBA" id="ARBA00022683"/>
    </source>
</evidence>
<dbReference type="GO" id="GO:0008982">
    <property type="term" value="F:protein-N(PI)-phosphohistidine-sugar phosphotransferase activity"/>
    <property type="evidence" value="ECO:0007669"/>
    <property type="project" value="UniProtKB-UniRule"/>
</dbReference>
<keyword evidence="5" id="KW-0598">Phosphotransferase system</keyword>
<dbReference type="InterPro" id="IPR004796">
    <property type="entry name" value="PTS_IIC_cello"/>
</dbReference>
<evidence type="ECO:0000256" key="8">
    <source>
        <dbReference type="ARBA" id="ARBA00023136"/>
    </source>
</evidence>
<feature type="transmembrane region" description="Helical" evidence="10">
    <location>
        <begin position="336"/>
        <end position="353"/>
    </location>
</feature>
<evidence type="ECO:0000313" key="12">
    <source>
        <dbReference type="EMBL" id="MDY5167046.1"/>
    </source>
</evidence>
<evidence type="ECO:0000256" key="7">
    <source>
        <dbReference type="ARBA" id="ARBA00022989"/>
    </source>
</evidence>
<dbReference type="STRING" id="1034346.GCA_000313565_00133"/>
<keyword evidence="7 10" id="KW-1133">Transmembrane helix</keyword>
<dbReference type="Proteomes" id="UP000247612">
    <property type="component" value="Unassembled WGS sequence"/>
</dbReference>
<dbReference type="InterPro" id="IPR051088">
    <property type="entry name" value="PTS_Sugar-EIIC/EIIB"/>
</dbReference>